<dbReference type="GO" id="GO:0008859">
    <property type="term" value="F:exoribonuclease II activity"/>
    <property type="evidence" value="ECO:0007669"/>
    <property type="project" value="UniProtKB-UniRule"/>
</dbReference>
<keyword evidence="5 8" id="KW-0378">Hydrolase</keyword>
<evidence type="ECO:0000256" key="7">
    <source>
        <dbReference type="ARBA" id="ARBA00022884"/>
    </source>
</evidence>
<evidence type="ECO:0000313" key="11">
    <source>
        <dbReference type="EMBL" id="RUO78997.1"/>
    </source>
</evidence>
<dbReference type="Gene3D" id="2.40.50.140">
    <property type="entry name" value="Nucleic acid-binding proteins"/>
    <property type="match status" value="2"/>
</dbReference>
<keyword evidence="4 8" id="KW-0540">Nuclease</keyword>
<dbReference type="GO" id="GO:0005829">
    <property type="term" value="C:cytosol"/>
    <property type="evidence" value="ECO:0007669"/>
    <property type="project" value="UniProtKB-ARBA"/>
</dbReference>
<dbReference type="InterPro" id="IPR013223">
    <property type="entry name" value="RNase_B_OB_dom"/>
</dbReference>
<dbReference type="PROSITE" id="PS01175">
    <property type="entry name" value="RIBONUCLEASE_II"/>
    <property type="match status" value="1"/>
</dbReference>
<dbReference type="InterPro" id="IPR011805">
    <property type="entry name" value="RNase_R"/>
</dbReference>
<dbReference type="EMBL" id="PIQG01000001">
    <property type="protein sequence ID" value="RUO78997.1"/>
    <property type="molecule type" value="Genomic_DNA"/>
</dbReference>
<dbReference type="InterPro" id="IPR001900">
    <property type="entry name" value="RNase_II/R"/>
</dbReference>
<reference evidence="11 12" key="1">
    <citation type="journal article" date="2011" name="Front. Microbiol.">
        <title>Genomic signatures of strain selection and enhancement in Bacillus atrophaeus var. globigii, a historical biowarfare simulant.</title>
        <authorList>
            <person name="Gibbons H.S."/>
            <person name="Broomall S.M."/>
            <person name="McNew L.A."/>
            <person name="Daligault H."/>
            <person name="Chapman C."/>
            <person name="Bruce D."/>
            <person name="Karavis M."/>
            <person name="Krepps M."/>
            <person name="McGregor P.A."/>
            <person name="Hong C."/>
            <person name="Park K.H."/>
            <person name="Akmal A."/>
            <person name="Feldman A."/>
            <person name="Lin J.S."/>
            <person name="Chang W.E."/>
            <person name="Higgs B.W."/>
            <person name="Demirev P."/>
            <person name="Lindquist J."/>
            <person name="Liem A."/>
            <person name="Fochler E."/>
            <person name="Read T.D."/>
            <person name="Tapia R."/>
            <person name="Johnson S."/>
            <person name="Bishop-Lilly K.A."/>
            <person name="Detter C."/>
            <person name="Han C."/>
            <person name="Sozhamannan S."/>
            <person name="Rosenzweig C.N."/>
            <person name="Skowronski E.W."/>
        </authorList>
    </citation>
    <scope>NUCLEOTIDE SEQUENCE [LARGE SCALE GENOMIC DNA]</scope>
    <source>
        <strain evidence="11 12">PIT1</strain>
    </source>
</reference>
<dbReference type="InterPro" id="IPR050180">
    <property type="entry name" value="RNR_Ribonuclease"/>
</dbReference>
<dbReference type="NCBIfam" id="TIGR02063">
    <property type="entry name" value="RNase_R"/>
    <property type="match status" value="1"/>
</dbReference>
<name>A0A432ZM91_9GAMM</name>
<dbReference type="SMART" id="SM00955">
    <property type="entry name" value="RNB"/>
    <property type="match status" value="1"/>
</dbReference>
<dbReference type="CDD" id="cd04471">
    <property type="entry name" value="S1_RNase_R"/>
    <property type="match status" value="1"/>
</dbReference>
<dbReference type="PROSITE" id="PS50126">
    <property type="entry name" value="S1"/>
    <property type="match status" value="1"/>
</dbReference>
<comment type="caution">
    <text evidence="11">The sequence shown here is derived from an EMBL/GenBank/DDBJ whole genome shotgun (WGS) entry which is preliminary data.</text>
</comment>
<comment type="similarity">
    <text evidence="8">Belongs to the RNR ribonuclease family. RNase R subfamily.</text>
</comment>
<evidence type="ECO:0000256" key="9">
    <source>
        <dbReference type="SAM" id="MobiDB-lite"/>
    </source>
</evidence>
<dbReference type="InterPro" id="IPR003029">
    <property type="entry name" value="S1_domain"/>
</dbReference>
<comment type="function">
    <text evidence="8">3'-5' exoribonuclease that releases 5'-nucleoside monophosphates and is involved in maturation of structured RNAs.</text>
</comment>
<keyword evidence="12" id="KW-1185">Reference proteome</keyword>
<evidence type="ECO:0000256" key="1">
    <source>
        <dbReference type="ARBA" id="ARBA00001849"/>
    </source>
</evidence>
<feature type="compositionally biased region" description="Basic residues" evidence="9">
    <location>
        <begin position="747"/>
        <end position="780"/>
    </location>
</feature>
<evidence type="ECO:0000256" key="2">
    <source>
        <dbReference type="ARBA" id="ARBA00004496"/>
    </source>
</evidence>
<feature type="compositionally biased region" description="Basic and acidic residues" evidence="9">
    <location>
        <begin position="729"/>
        <end position="746"/>
    </location>
</feature>
<evidence type="ECO:0000256" key="5">
    <source>
        <dbReference type="ARBA" id="ARBA00022801"/>
    </source>
</evidence>
<evidence type="ECO:0000256" key="4">
    <source>
        <dbReference type="ARBA" id="ARBA00022722"/>
    </source>
</evidence>
<dbReference type="OrthoDB" id="9764149at2"/>
<protein>
    <recommendedName>
        <fullName evidence="8">Ribonuclease R</fullName>
        <shortName evidence="8">RNase R</shortName>
        <ecNumber evidence="8">3.1.13.1</ecNumber>
    </recommendedName>
</protein>
<proteinExistence type="inferred from homology"/>
<dbReference type="PANTHER" id="PTHR23355">
    <property type="entry name" value="RIBONUCLEASE"/>
    <property type="match status" value="1"/>
</dbReference>
<dbReference type="GO" id="GO:0003723">
    <property type="term" value="F:RNA binding"/>
    <property type="evidence" value="ECO:0007669"/>
    <property type="project" value="UniProtKB-UniRule"/>
</dbReference>
<organism evidence="11 12">
    <name type="scientific">Pseudidiomarina taiwanensis</name>
    <dbReference type="NCBI Taxonomy" id="337250"/>
    <lineage>
        <taxon>Bacteria</taxon>
        <taxon>Pseudomonadati</taxon>
        <taxon>Pseudomonadota</taxon>
        <taxon>Gammaproteobacteria</taxon>
        <taxon>Alteromonadales</taxon>
        <taxon>Idiomarinaceae</taxon>
        <taxon>Pseudidiomarina</taxon>
    </lineage>
</organism>
<dbReference type="InterPro" id="IPR022966">
    <property type="entry name" value="RNase_II/R_CS"/>
</dbReference>
<dbReference type="InterPro" id="IPR011129">
    <property type="entry name" value="CSD"/>
</dbReference>
<evidence type="ECO:0000256" key="3">
    <source>
        <dbReference type="ARBA" id="ARBA00022490"/>
    </source>
</evidence>
<dbReference type="Pfam" id="PF08206">
    <property type="entry name" value="OB_RNB"/>
    <property type="match status" value="1"/>
</dbReference>
<dbReference type="RefSeq" id="WP_126824153.1">
    <property type="nucleotide sequence ID" value="NZ_PIQG01000001.1"/>
</dbReference>
<dbReference type="InterPro" id="IPR004476">
    <property type="entry name" value="RNase_II/RNase_R"/>
</dbReference>
<keyword evidence="3 8" id="KW-0963">Cytoplasm</keyword>
<gene>
    <name evidence="8" type="primary">rnr</name>
    <name evidence="11" type="ORF">CWI83_00290</name>
</gene>
<dbReference type="SMART" id="SM00316">
    <property type="entry name" value="S1"/>
    <property type="match status" value="1"/>
</dbReference>
<comment type="subcellular location">
    <subcellularLocation>
        <location evidence="2 8">Cytoplasm</location>
    </subcellularLocation>
</comment>
<dbReference type="NCBIfam" id="TIGR00358">
    <property type="entry name" value="3_prime_RNase"/>
    <property type="match status" value="1"/>
</dbReference>
<evidence type="ECO:0000256" key="6">
    <source>
        <dbReference type="ARBA" id="ARBA00022839"/>
    </source>
</evidence>
<keyword evidence="7 8" id="KW-0694">RNA-binding</keyword>
<dbReference type="GO" id="GO:0006402">
    <property type="term" value="P:mRNA catabolic process"/>
    <property type="evidence" value="ECO:0007669"/>
    <property type="project" value="TreeGrafter"/>
</dbReference>
<dbReference type="InterPro" id="IPR012340">
    <property type="entry name" value="NA-bd_OB-fold"/>
</dbReference>
<dbReference type="NCBIfam" id="NF008648">
    <property type="entry name" value="PRK11642.1"/>
    <property type="match status" value="1"/>
</dbReference>
<feature type="region of interest" description="Disordered" evidence="9">
    <location>
        <begin position="728"/>
        <end position="780"/>
    </location>
</feature>
<evidence type="ECO:0000259" key="10">
    <source>
        <dbReference type="PROSITE" id="PS50126"/>
    </source>
</evidence>
<sequence>MQKNSTSQEQNPEYEVEIPSRDELLDAVKNRLKPLSFEEIIQFFKLTDVRQHVGVKRRLRAMERDGQLIYTKANAYGLPERMSLIKGRVIGHKDGFGFCRPEAGGDDLYLSQQQMYSVLHGDRVLVQELKRDSKGRREGRIVRVIEERASAIVGRFFVEHNMGVVVPDDHRIQQDILIPDEHRNGARQGQIVVVELIHRPNRRTSPIGRVAEILGEHMAPGMEIEIAIREHDIPTDWDNETTRYVEALAEEVPTEAYEGRVDLRQLNLVTIDGEDSRDFDDAVYAESNDSGWTLWVAIADVSYYVRPNTSLDKDALARGNSVYFPNYVVPMLPEKLSNGLCSLNPNVDRLCMVAQMEIDQGGKLIGSKFYPAVMCSKARLTYAQVAKFLDGDVKTRQQLEGVSSNLLTLQQLYKALKKSRQQRHAIEFETTETRFVFNAQRKIEQIEPVYRNQAHMIIEECMIMANVATAKLIEQDEQWGALFRIHEAPSEERLQGFRTFLKDFGLTLAGADAPSPADYSAVLQQIAGRDDAELIQTMLLRSMQQAVYSPDNQGHFGLALESYAHFTSPIRRYPDLILHRAIKAILKQQEGVSPALEGAWMYPHEQLEQLGEHCSMTERRADDATRQVDEWLKCEYMQDHVGSEFSGVISAVTSFGLFVRIDGMQIDGLVHISRLDNDYYQYDNERHMLRGESTGRVYRLGDKAMIRVCGVNLDERKIDLELLSAESPSGEKRLAERGANKSDPSKRKNSKAKKGKGKGKAKSGKIKSKQTKSKQRSKRG</sequence>
<keyword evidence="6 8" id="KW-0269">Exonuclease</keyword>
<dbReference type="Pfam" id="PF00575">
    <property type="entry name" value="S1"/>
    <property type="match status" value="1"/>
</dbReference>
<evidence type="ECO:0000256" key="8">
    <source>
        <dbReference type="HAMAP-Rule" id="MF_01895"/>
    </source>
</evidence>
<dbReference type="SMART" id="SM00357">
    <property type="entry name" value="CSP"/>
    <property type="match status" value="1"/>
</dbReference>
<dbReference type="Proteomes" id="UP000288279">
    <property type="component" value="Unassembled WGS sequence"/>
</dbReference>
<comment type="catalytic activity">
    <reaction evidence="1 8">
        <text>Exonucleolytic cleavage in the 3'- to 5'-direction to yield nucleoside 5'-phosphates.</text>
        <dbReference type="EC" id="3.1.13.1"/>
    </reaction>
</comment>
<feature type="domain" description="S1 motif" evidence="10">
    <location>
        <begin position="642"/>
        <end position="723"/>
    </location>
</feature>
<evidence type="ECO:0000313" key="12">
    <source>
        <dbReference type="Proteomes" id="UP000288279"/>
    </source>
</evidence>
<dbReference type="AlphaFoldDB" id="A0A432ZM91"/>
<dbReference type="HAMAP" id="MF_01895">
    <property type="entry name" value="RNase_R"/>
    <property type="match status" value="1"/>
</dbReference>
<dbReference type="Pfam" id="PF17876">
    <property type="entry name" value="CSD2"/>
    <property type="match status" value="1"/>
</dbReference>
<dbReference type="PANTHER" id="PTHR23355:SF9">
    <property type="entry name" value="DIS3-LIKE EXONUCLEASE 2"/>
    <property type="match status" value="1"/>
</dbReference>
<dbReference type="SUPFAM" id="SSF50249">
    <property type="entry name" value="Nucleic acid-binding proteins"/>
    <property type="match status" value="4"/>
</dbReference>
<accession>A0A432ZM91</accession>
<dbReference type="EC" id="3.1.13.1" evidence="8"/>
<dbReference type="Pfam" id="PF00773">
    <property type="entry name" value="RNB"/>
    <property type="match status" value="1"/>
</dbReference>
<dbReference type="InterPro" id="IPR040476">
    <property type="entry name" value="CSD2"/>
</dbReference>